<gene>
    <name evidence="1" type="ORF">TSPGSL018_20324</name>
</gene>
<reference evidence="1" key="1">
    <citation type="submission" date="2014-05" db="EMBL/GenBank/DDBJ databases">
        <title>The transcriptome of the halophilic microalga Tetraselmis sp. GSL018 isolated from the Great Salt Lake, Utah.</title>
        <authorList>
            <person name="Jinkerson R.E."/>
            <person name="D'Adamo S."/>
            <person name="Posewitz M.C."/>
        </authorList>
    </citation>
    <scope>NUCLEOTIDE SEQUENCE</scope>
    <source>
        <strain evidence="1">GSL018</strain>
    </source>
</reference>
<dbReference type="InterPro" id="IPR018793">
    <property type="entry name" value="Cyt_c_oxidase_assmbl_Pet191"/>
</dbReference>
<accession>A0A061QYQ1</accession>
<dbReference type="Pfam" id="PF10203">
    <property type="entry name" value="Pet191_N"/>
    <property type="match status" value="1"/>
</dbReference>
<feature type="non-terminal residue" evidence="1">
    <location>
        <position position="1"/>
    </location>
</feature>
<sequence>QFQFWDVTRLITDRLQCFVGRTLRTTCILFGLTNTGKRASYLWHQLRAMGKSCKGVLREYVKCVMDSDCVKKDGKQVEQCLQA</sequence>
<proteinExistence type="predicted"/>
<feature type="non-terminal residue" evidence="1">
    <location>
        <position position="83"/>
    </location>
</feature>
<dbReference type="AlphaFoldDB" id="A0A061QYQ1"/>
<evidence type="ECO:0000313" key="1">
    <source>
        <dbReference type="EMBL" id="JAC63569.1"/>
    </source>
</evidence>
<protein>
    <submittedName>
        <fullName evidence="1">Uncharacterized protein</fullName>
    </submittedName>
</protein>
<name>A0A061QYQ1_9CHLO</name>
<organism evidence="1">
    <name type="scientific">Tetraselmis sp. GSL018</name>
    <dbReference type="NCBI Taxonomy" id="582737"/>
    <lineage>
        <taxon>Eukaryota</taxon>
        <taxon>Viridiplantae</taxon>
        <taxon>Chlorophyta</taxon>
        <taxon>core chlorophytes</taxon>
        <taxon>Chlorodendrophyceae</taxon>
        <taxon>Chlorodendrales</taxon>
        <taxon>Chlorodendraceae</taxon>
        <taxon>Tetraselmis</taxon>
    </lineage>
</organism>
<dbReference type="EMBL" id="GBEZ01023310">
    <property type="protein sequence ID" value="JAC63569.1"/>
    <property type="molecule type" value="Transcribed_RNA"/>
</dbReference>